<reference evidence="2 3" key="1">
    <citation type="submission" date="2018-06" db="EMBL/GenBank/DDBJ databases">
        <title>Comparative genomics reveals the genomic features of Rhizophagus irregularis, R. cerebriforme, R. diaphanum and Gigaspora rosea, and their symbiotic lifestyle signature.</title>
        <authorList>
            <person name="Morin E."/>
            <person name="San Clemente H."/>
            <person name="Chen E.C.H."/>
            <person name="De La Providencia I."/>
            <person name="Hainaut M."/>
            <person name="Kuo A."/>
            <person name="Kohler A."/>
            <person name="Murat C."/>
            <person name="Tang N."/>
            <person name="Roy S."/>
            <person name="Loubradou J."/>
            <person name="Henrissat B."/>
            <person name="Grigoriev I.V."/>
            <person name="Corradi N."/>
            <person name="Roux C."/>
            <person name="Martin F.M."/>
        </authorList>
    </citation>
    <scope>NUCLEOTIDE SEQUENCE [LARGE SCALE GENOMIC DNA]</scope>
    <source>
        <strain evidence="2 3">DAOM 194757</strain>
    </source>
</reference>
<accession>A0A397VRY4</accession>
<dbReference type="EMBL" id="QKWP01000179">
    <property type="protein sequence ID" value="RIB25310.1"/>
    <property type="molecule type" value="Genomic_DNA"/>
</dbReference>
<keyword evidence="1" id="KW-0175">Coiled coil</keyword>
<evidence type="ECO:0000313" key="3">
    <source>
        <dbReference type="Proteomes" id="UP000266673"/>
    </source>
</evidence>
<organism evidence="2 3">
    <name type="scientific">Gigaspora rosea</name>
    <dbReference type="NCBI Taxonomy" id="44941"/>
    <lineage>
        <taxon>Eukaryota</taxon>
        <taxon>Fungi</taxon>
        <taxon>Fungi incertae sedis</taxon>
        <taxon>Mucoromycota</taxon>
        <taxon>Glomeromycotina</taxon>
        <taxon>Glomeromycetes</taxon>
        <taxon>Diversisporales</taxon>
        <taxon>Gigasporaceae</taxon>
        <taxon>Gigaspora</taxon>
    </lineage>
</organism>
<evidence type="ECO:0000256" key="1">
    <source>
        <dbReference type="SAM" id="Coils"/>
    </source>
</evidence>
<keyword evidence="3" id="KW-1185">Reference proteome</keyword>
<protein>
    <submittedName>
        <fullName evidence="2">Uncharacterized protein</fullName>
    </submittedName>
</protein>
<name>A0A397VRY4_9GLOM</name>
<sequence>MKLELTSKLLEKKETDQEKQKLKSEQQKLKSKLKSEQQKLKQKALEIVRIEIKSVQDKLDSEEFKEVSTINRSVLDLELRQKKIKQELVEIKLELDQNSDLKEKEKLKSDSRYKKIELIEKEIEWTQTKLKWTQEIKLISELNSKRQELRYRWIKYYLNIDCKKCFLFKYFLFKNLNTNKLYIYDNIEYNDNEMLLREKKNSSEVSR</sequence>
<dbReference type="AlphaFoldDB" id="A0A397VRY4"/>
<dbReference type="Proteomes" id="UP000266673">
    <property type="component" value="Unassembled WGS sequence"/>
</dbReference>
<feature type="coiled-coil region" evidence="1">
    <location>
        <begin position="5"/>
        <end position="94"/>
    </location>
</feature>
<proteinExistence type="predicted"/>
<comment type="caution">
    <text evidence="2">The sequence shown here is derived from an EMBL/GenBank/DDBJ whole genome shotgun (WGS) entry which is preliminary data.</text>
</comment>
<gene>
    <name evidence="2" type="ORF">C2G38_2067748</name>
</gene>
<evidence type="ECO:0000313" key="2">
    <source>
        <dbReference type="EMBL" id="RIB25310.1"/>
    </source>
</evidence>